<evidence type="ECO:0000313" key="2">
    <source>
        <dbReference type="EMBL" id="KAH8689829.1"/>
    </source>
</evidence>
<evidence type="ECO:0000256" key="1">
    <source>
        <dbReference type="SAM" id="SignalP"/>
    </source>
</evidence>
<dbReference type="GeneID" id="70244853"/>
<dbReference type="EMBL" id="JAJTJA010000014">
    <property type="protein sequence ID" value="KAH8689829.1"/>
    <property type="molecule type" value="Genomic_DNA"/>
</dbReference>
<keyword evidence="3" id="KW-1185">Reference proteome</keyword>
<gene>
    <name evidence="2" type="ORF">BGW36DRAFT_364573</name>
</gene>
<feature type="chain" id="PRO_5042136283" evidence="1">
    <location>
        <begin position="19"/>
        <end position="229"/>
    </location>
</feature>
<feature type="signal peptide" evidence="1">
    <location>
        <begin position="1"/>
        <end position="18"/>
    </location>
</feature>
<proteinExistence type="predicted"/>
<organism evidence="2 3">
    <name type="scientific">Talaromyces proteolyticus</name>
    <dbReference type="NCBI Taxonomy" id="1131652"/>
    <lineage>
        <taxon>Eukaryota</taxon>
        <taxon>Fungi</taxon>
        <taxon>Dikarya</taxon>
        <taxon>Ascomycota</taxon>
        <taxon>Pezizomycotina</taxon>
        <taxon>Eurotiomycetes</taxon>
        <taxon>Eurotiomycetidae</taxon>
        <taxon>Eurotiales</taxon>
        <taxon>Trichocomaceae</taxon>
        <taxon>Talaromyces</taxon>
        <taxon>Talaromyces sect. Bacilispori</taxon>
    </lineage>
</organism>
<dbReference type="Proteomes" id="UP001201262">
    <property type="component" value="Unassembled WGS sequence"/>
</dbReference>
<dbReference type="RefSeq" id="XP_046066112.1">
    <property type="nucleotide sequence ID" value="XM_046214566.1"/>
</dbReference>
<dbReference type="AlphaFoldDB" id="A0AAD4PSX0"/>
<protein>
    <submittedName>
        <fullName evidence="2">Uncharacterized protein</fullName>
    </submittedName>
</protein>
<evidence type="ECO:0000313" key="3">
    <source>
        <dbReference type="Proteomes" id="UP001201262"/>
    </source>
</evidence>
<accession>A0AAD4PSX0</accession>
<keyword evidence="1" id="KW-0732">Signal</keyword>
<reference evidence="2" key="1">
    <citation type="submission" date="2021-12" db="EMBL/GenBank/DDBJ databases">
        <title>Convergent genome expansion in fungi linked to evolution of root-endophyte symbiosis.</title>
        <authorList>
            <consortium name="DOE Joint Genome Institute"/>
            <person name="Ke Y.-H."/>
            <person name="Bonito G."/>
            <person name="Liao H.-L."/>
            <person name="Looney B."/>
            <person name="Rojas-Flechas A."/>
            <person name="Nash J."/>
            <person name="Hameed K."/>
            <person name="Schadt C."/>
            <person name="Martin F."/>
            <person name="Crous P.W."/>
            <person name="Miettinen O."/>
            <person name="Magnuson J.K."/>
            <person name="Labbe J."/>
            <person name="Jacobson D."/>
            <person name="Doktycz M.J."/>
            <person name="Veneault-Fourrey C."/>
            <person name="Kuo A."/>
            <person name="Mondo S."/>
            <person name="Calhoun S."/>
            <person name="Riley R."/>
            <person name="Ohm R."/>
            <person name="LaButti K."/>
            <person name="Andreopoulos B."/>
            <person name="Pangilinan J."/>
            <person name="Nolan M."/>
            <person name="Tritt A."/>
            <person name="Clum A."/>
            <person name="Lipzen A."/>
            <person name="Daum C."/>
            <person name="Barry K."/>
            <person name="Grigoriev I.V."/>
            <person name="Vilgalys R."/>
        </authorList>
    </citation>
    <scope>NUCLEOTIDE SEQUENCE</scope>
    <source>
        <strain evidence="2">PMI_201</strain>
    </source>
</reference>
<name>A0AAD4PSX0_9EURO</name>
<sequence>MVLAKLFGIASLTGYISALTPPKGLNDGSYRAYIDHLGREVHELVALPNGDKLDSSEVTQFVTDENALKTLTSRADNFSPDRKTISKRYYESSQYGFGDGILDIYCGCGFNLDPGNCDAAVADLKNQVGSDAQIPMNMAWYSIRGNVVAFACTRPESIDNYNKPSDSDANYLTISYEDITHFCGWYVAGTAMYVPFWATEYNQPYVEYMQYYDGLDFCYQSTGSSEDHC</sequence>
<comment type="caution">
    <text evidence="2">The sequence shown here is derived from an EMBL/GenBank/DDBJ whole genome shotgun (WGS) entry which is preliminary data.</text>
</comment>